<dbReference type="InterPro" id="IPR036962">
    <property type="entry name" value="Glyco_hydro_3_N_sf"/>
</dbReference>
<evidence type="ECO:0000313" key="5">
    <source>
        <dbReference type="EMBL" id="MBR7831730.1"/>
    </source>
</evidence>
<dbReference type="PROSITE" id="PS51820">
    <property type="entry name" value="PA14"/>
    <property type="match status" value="1"/>
</dbReference>
<evidence type="ECO:0000256" key="2">
    <source>
        <dbReference type="ARBA" id="ARBA00022801"/>
    </source>
</evidence>
<reference evidence="5" key="1">
    <citation type="submission" date="2021-04" db="EMBL/GenBank/DDBJ databases">
        <title>Genome based classification of Actinospica acidithermotolerans sp. nov., an actinobacterium isolated from an Indonesian hot spring.</title>
        <authorList>
            <person name="Kusuma A.B."/>
            <person name="Putra K.E."/>
            <person name="Nafisah S."/>
            <person name="Loh J."/>
            <person name="Nouioui I."/>
            <person name="Goodfellow M."/>
        </authorList>
    </citation>
    <scope>NUCLEOTIDE SEQUENCE</scope>
    <source>
        <strain evidence="5">CSCA 57</strain>
    </source>
</reference>
<dbReference type="AlphaFoldDB" id="A0A941EJ61"/>
<feature type="chain" id="PRO_5037210296" evidence="3">
    <location>
        <begin position="34"/>
        <end position="871"/>
    </location>
</feature>
<feature type="domain" description="PA14" evidence="4">
    <location>
        <begin position="432"/>
        <end position="601"/>
    </location>
</feature>
<dbReference type="InterPro" id="IPR037524">
    <property type="entry name" value="PA14/GLEYA"/>
</dbReference>
<dbReference type="Pfam" id="PF00933">
    <property type="entry name" value="Glyco_hydro_3"/>
    <property type="match status" value="1"/>
</dbReference>
<dbReference type="Gene3D" id="3.40.50.1700">
    <property type="entry name" value="Glycoside hydrolase family 3 C-terminal domain"/>
    <property type="match status" value="1"/>
</dbReference>
<dbReference type="InterPro" id="IPR050288">
    <property type="entry name" value="Cellulose_deg_GH3"/>
</dbReference>
<dbReference type="PRINTS" id="PR00133">
    <property type="entry name" value="GLHYDRLASE3"/>
</dbReference>
<evidence type="ECO:0000256" key="3">
    <source>
        <dbReference type="SAM" id="SignalP"/>
    </source>
</evidence>
<evidence type="ECO:0000259" key="4">
    <source>
        <dbReference type="PROSITE" id="PS51820"/>
    </source>
</evidence>
<dbReference type="InterPro" id="IPR013783">
    <property type="entry name" value="Ig-like_fold"/>
</dbReference>
<dbReference type="InterPro" id="IPR002772">
    <property type="entry name" value="Glyco_hydro_3_C"/>
</dbReference>
<dbReference type="SUPFAM" id="SSF52279">
    <property type="entry name" value="Beta-D-glucan exohydrolase, C-terminal domain"/>
    <property type="match status" value="1"/>
</dbReference>
<keyword evidence="3" id="KW-0732">Signal</keyword>
<dbReference type="Gene3D" id="3.20.20.300">
    <property type="entry name" value="Glycoside hydrolase, family 3, N-terminal domain"/>
    <property type="match status" value="1"/>
</dbReference>
<comment type="similarity">
    <text evidence="1">Belongs to the glycosyl hydrolase 3 family.</text>
</comment>
<dbReference type="InterPro" id="IPR026891">
    <property type="entry name" value="Fn3-like"/>
</dbReference>
<keyword evidence="6" id="KW-1185">Reference proteome</keyword>
<organism evidence="5 6">
    <name type="scientific">Actinospica durhamensis</name>
    <dbReference type="NCBI Taxonomy" id="1508375"/>
    <lineage>
        <taxon>Bacteria</taxon>
        <taxon>Bacillati</taxon>
        <taxon>Actinomycetota</taxon>
        <taxon>Actinomycetes</taxon>
        <taxon>Catenulisporales</taxon>
        <taxon>Actinospicaceae</taxon>
        <taxon>Actinospica</taxon>
    </lineage>
</organism>
<dbReference type="EMBL" id="JAGSOG010000002">
    <property type="protein sequence ID" value="MBR7831730.1"/>
    <property type="molecule type" value="Genomic_DNA"/>
</dbReference>
<gene>
    <name evidence="5" type="ORF">KDL01_00575</name>
</gene>
<accession>A0A941EJ61</accession>
<keyword evidence="2 5" id="KW-0378">Hydrolase</keyword>
<name>A0A941EJ61_9ACTN</name>
<dbReference type="RefSeq" id="WP_212526265.1">
    <property type="nucleotide sequence ID" value="NZ_JAGSOG010000002.1"/>
</dbReference>
<protein>
    <submittedName>
        <fullName evidence="5">Glycoside hydrolase family 3 protein</fullName>
    </submittedName>
</protein>
<dbReference type="PANTHER" id="PTHR42715">
    <property type="entry name" value="BETA-GLUCOSIDASE"/>
    <property type="match status" value="1"/>
</dbReference>
<dbReference type="InterPro" id="IPR017853">
    <property type="entry name" value="GH"/>
</dbReference>
<dbReference type="SMART" id="SM01217">
    <property type="entry name" value="Fn3_like"/>
    <property type="match status" value="1"/>
</dbReference>
<sequence length="871" mass="89713">MYLSHKSRRPKLLVTVTAFGVVAAAVCGGTASAAAHPNPVPVVTGDARVDRLLSEMTLDEKLSMIEGEAEVASSSDQYQAGYLPGVPRLGIPSLKLSDGPPGVITKQDSTGMTSTMGVAATFSTADAQANGKVIGSDAKALGQDVVLEPFVNLDRDTSWGRGFNTFGEDPLLTGQTGAAEITGIQSQGEMAQVKHYIAYDGGNDVEVDSQTLQEIYLQPFTDAVQAGVSSVMCSYNEINGYQSCGNSQTLTSILRDELGFKGFVTSDWGANHGTTYINSGLDLEMPGGGGPAGVSLPSYFSSTAMKAAIASGSVQVSTIDTAVGRILYEMDRFGLLTGASKHTVTPENTRADEATVLTTAQDSATLLQNDDNALPLSSASLSSLALIGPGAGQTIATNSGGEAAGGLLGQQTSALSALTADTKGTGAHIDYTVADDLTGTPVPASALSHDGQPGLVRTTTGSSSTSVDAQLNFTASGGNALKAGSTQTWTGTLTVPATGSYWLDIQALGGTAGLTVDGKSIATVGAGFGTSPRYGVVHATDGSAPTATTDGLANDRTLVQLTAGAHTLSVAENPDASGNPVQVRLNWVTPAQQQANTDAAVAAAKKAKTAVVFVWDTGSGDLSTALPDGQDQLIEQVAAVNKNTIVVLQANQPIAMPWLGSVKSVLDTYYGGDQAGVAAANLLLGRTDPSGHLPFTWPKSLDQEVAHDPAHPERSSTAAVTDYSEGLDIGYRYFDATNETPLYPFGYGLTYTHFAYSGLQTSKAGDGGLNVTFSVRDTGTQAGTAVPQIYLGAPATIPSGVQFVDRALAAYGRVSLAPGQSKTVTLHVPLRQLQYWTDASGWVTATGDRPVIVADSERSTQLSATVDISTQ</sequence>
<dbReference type="Proteomes" id="UP000675781">
    <property type="component" value="Unassembled WGS sequence"/>
</dbReference>
<dbReference type="Gene3D" id="2.60.120.380">
    <property type="match status" value="1"/>
</dbReference>
<comment type="caution">
    <text evidence="5">The sequence shown here is derived from an EMBL/GenBank/DDBJ whole genome shotgun (WGS) entry which is preliminary data.</text>
</comment>
<dbReference type="InterPro" id="IPR001764">
    <property type="entry name" value="Glyco_hydro_3_N"/>
</dbReference>
<dbReference type="Pfam" id="PF01915">
    <property type="entry name" value="Glyco_hydro_3_C"/>
    <property type="match status" value="1"/>
</dbReference>
<evidence type="ECO:0000256" key="1">
    <source>
        <dbReference type="ARBA" id="ARBA00005336"/>
    </source>
</evidence>
<dbReference type="Gene3D" id="2.60.40.10">
    <property type="entry name" value="Immunoglobulins"/>
    <property type="match status" value="1"/>
</dbReference>
<dbReference type="Pfam" id="PF14310">
    <property type="entry name" value="Fn3-like"/>
    <property type="match status" value="1"/>
</dbReference>
<dbReference type="SUPFAM" id="SSF51445">
    <property type="entry name" value="(Trans)glycosidases"/>
    <property type="match status" value="1"/>
</dbReference>
<evidence type="ECO:0000313" key="6">
    <source>
        <dbReference type="Proteomes" id="UP000675781"/>
    </source>
</evidence>
<dbReference type="PANTHER" id="PTHR42715:SF10">
    <property type="entry name" value="BETA-GLUCOSIDASE"/>
    <property type="match status" value="1"/>
</dbReference>
<feature type="signal peptide" evidence="3">
    <location>
        <begin position="1"/>
        <end position="33"/>
    </location>
</feature>
<dbReference type="GO" id="GO:0004553">
    <property type="term" value="F:hydrolase activity, hydrolyzing O-glycosyl compounds"/>
    <property type="evidence" value="ECO:0007669"/>
    <property type="project" value="InterPro"/>
</dbReference>
<proteinExistence type="inferred from homology"/>
<dbReference type="InterPro" id="IPR036881">
    <property type="entry name" value="Glyco_hydro_3_C_sf"/>
</dbReference>
<dbReference type="GO" id="GO:0005975">
    <property type="term" value="P:carbohydrate metabolic process"/>
    <property type="evidence" value="ECO:0007669"/>
    <property type="project" value="InterPro"/>
</dbReference>